<sequence>MTTTPEDIFKLKMLDCLLELSLFTEGMVPKVNSLNFETTKSRIREILPWMTDIDFIRAGSVADQLFLTKIQDQAFQYNTDFDFIFVPQHVYVAWPQDKSAPPEAVAIIRETRDPMYVKLLVNQNSKHIFPNAILKIDETSRETFVSSNKFLLEFQKHINHEQMAVEISGPSQQIPNRNIIQPDADNISSVDLVFALKLSQWPKNAAEWKGRVRPNDWPEQKLVKEISELDIHVVAKGNIKGDNPDLEWRLSFNLSERRLAEVLSQKEKQCLLVTKTLLKEIDVEDGLSSYHLKSVLWWMLERGPLSREVWSQQNLATCFLTYLNEVRLAIEIKTVSNYFVPKHNMIQHLDSLTLQKTLEKITKIQHDPVSSIFSSSKLMENPRFFFSLSPLKGYEFEDLNAMLGHGYDTTTDKKLTDFFVYHFYNAGLPLVSNPNQRNKVVTLLKKIATLKCVKETNESFAVKHLLKYCFDCIKSKDFSNACEAIAVLIELKEIHEIKQILASYEMDNEEIATLFHNTGCVFLRWSKLSFWEERKKTDLQNAELFFKTAVGLINNVTHNAEYAHFLYTQERFDESLEQATHAIELTQRTEDWLLLSYDITDIDVIDTSIQRHIASHEQITAPAVLFAYYFLVRTLFKLKRKEEAIQKVYKMRNLVHNVPPDYRYDSLSMTGYACLPVDLLEEAKELFNEALNINSTVLQLENIKLCNQLILDQSFDVLYTREVQSFDG</sequence>
<name>A0A8B6G887_MYTGA</name>
<feature type="domain" description="Mab-21-like HhH/H2TH-like" evidence="3">
    <location>
        <begin position="267"/>
        <end position="362"/>
    </location>
</feature>
<protein>
    <recommendedName>
        <fullName evidence="6">Mab-21-like HhH/H2TH-like domain-containing protein</fullName>
    </recommendedName>
</protein>
<accession>A0A8B6G887</accession>
<dbReference type="PANTHER" id="PTHR10656">
    <property type="entry name" value="CELL FATE DETERMINING PROTEIN MAB21-RELATED"/>
    <property type="match status" value="1"/>
</dbReference>
<dbReference type="Pfam" id="PF03281">
    <property type="entry name" value="Mab-21"/>
    <property type="match status" value="1"/>
</dbReference>
<comment type="caution">
    <text evidence="4">The sequence shown here is derived from an EMBL/GenBank/DDBJ whole genome shotgun (WGS) entry which is preliminary data.</text>
</comment>
<dbReference type="InterPro" id="IPR046903">
    <property type="entry name" value="Mab-21-like_nuc_Trfase"/>
</dbReference>
<evidence type="ECO:0000256" key="1">
    <source>
        <dbReference type="ARBA" id="ARBA00008307"/>
    </source>
</evidence>
<dbReference type="InterPro" id="IPR011990">
    <property type="entry name" value="TPR-like_helical_dom_sf"/>
</dbReference>
<dbReference type="SUPFAM" id="SSF48452">
    <property type="entry name" value="TPR-like"/>
    <property type="match status" value="1"/>
</dbReference>
<dbReference type="SMART" id="SM01265">
    <property type="entry name" value="Mab-21"/>
    <property type="match status" value="1"/>
</dbReference>
<comment type="similarity">
    <text evidence="1">Belongs to the mab-21 family.</text>
</comment>
<dbReference type="Proteomes" id="UP000596742">
    <property type="component" value="Unassembled WGS sequence"/>
</dbReference>
<dbReference type="Pfam" id="PF20266">
    <property type="entry name" value="Mab-21_C"/>
    <property type="match status" value="1"/>
</dbReference>
<dbReference type="InterPro" id="IPR024810">
    <property type="entry name" value="MAB21L/cGLR"/>
</dbReference>
<dbReference type="Gene3D" id="1.10.1410.40">
    <property type="match status" value="1"/>
</dbReference>
<dbReference type="InterPro" id="IPR046906">
    <property type="entry name" value="Mab-21_HhH/H2TH-like"/>
</dbReference>
<proteinExistence type="inferred from homology"/>
<evidence type="ECO:0000259" key="3">
    <source>
        <dbReference type="Pfam" id="PF20266"/>
    </source>
</evidence>
<dbReference type="PANTHER" id="PTHR10656:SF69">
    <property type="entry name" value="MAB-21-LIKE HHH_H2TH-LIKE DOMAIN-CONTAINING PROTEIN"/>
    <property type="match status" value="1"/>
</dbReference>
<organism evidence="4 5">
    <name type="scientific">Mytilus galloprovincialis</name>
    <name type="common">Mediterranean mussel</name>
    <dbReference type="NCBI Taxonomy" id="29158"/>
    <lineage>
        <taxon>Eukaryota</taxon>
        <taxon>Metazoa</taxon>
        <taxon>Spiralia</taxon>
        <taxon>Lophotrochozoa</taxon>
        <taxon>Mollusca</taxon>
        <taxon>Bivalvia</taxon>
        <taxon>Autobranchia</taxon>
        <taxon>Pteriomorphia</taxon>
        <taxon>Mytilida</taxon>
        <taxon>Mytiloidea</taxon>
        <taxon>Mytilidae</taxon>
        <taxon>Mytilinae</taxon>
        <taxon>Mytilus</taxon>
    </lineage>
</organism>
<evidence type="ECO:0008006" key="6">
    <source>
        <dbReference type="Google" id="ProtNLM"/>
    </source>
</evidence>
<dbReference type="Gene3D" id="1.25.40.10">
    <property type="entry name" value="Tetratricopeptide repeat domain"/>
    <property type="match status" value="1"/>
</dbReference>
<dbReference type="EMBL" id="UYJE01008022">
    <property type="protein sequence ID" value="VDI60221.1"/>
    <property type="molecule type" value="Genomic_DNA"/>
</dbReference>
<feature type="domain" description="Mab-21-like nucleotidyltransferase" evidence="2">
    <location>
        <begin position="108"/>
        <end position="259"/>
    </location>
</feature>
<evidence type="ECO:0000313" key="5">
    <source>
        <dbReference type="Proteomes" id="UP000596742"/>
    </source>
</evidence>
<evidence type="ECO:0000313" key="4">
    <source>
        <dbReference type="EMBL" id="VDI60221.1"/>
    </source>
</evidence>
<dbReference type="OrthoDB" id="6056374at2759"/>
<gene>
    <name evidence="4" type="ORF">MGAL_10B064608</name>
</gene>
<evidence type="ECO:0000259" key="2">
    <source>
        <dbReference type="Pfam" id="PF03281"/>
    </source>
</evidence>
<dbReference type="AlphaFoldDB" id="A0A8B6G887"/>
<reference evidence="4" key="1">
    <citation type="submission" date="2018-11" db="EMBL/GenBank/DDBJ databases">
        <authorList>
            <person name="Alioto T."/>
            <person name="Alioto T."/>
        </authorList>
    </citation>
    <scope>NUCLEOTIDE SEQUENCE</scope>
</reference>
<keyword evidence="5" id="KW-1185">Reference proteome</keyword>